<gene>
    <name evidence="10" type="ORF">EMO91_02975</name>
</gene>
<comment type="subcellular location">
    <subcellularLocation>
        <location evidence="1">Cell membrane</location>
        <topology evidence="1">Multi-pass membrane protein</topology>
    </subcellularLocation>
</comment>
<proteinExistence type="inferred from homology"/>
<dbReference type="PANTHER" id="PTHR21716">
    <property type="entry name" value="TRANSMEMBRANE PROTEIN"/>
    <property type="match status" value="1"/>
</dbReference>
<feature type="region of interest" description="Disordered" evidence="8">
    <location>
        <begin position="494"/>
        <end position="581"/>
    </location>
</feature>
<name>A0A5M9ZN07_9BIFI</name>
<feature type="transmembrane region" description="Helical" evidence="9">
    <location>
        <begin position="323"/>
        <end position="341"/>
    </location>
</feature>
<evidence type="ECO:0000256" key="5">
    <source>
        <dbReference type="ARBA" id="ARBA00022692"/>
    </source>
</evidence>
<evidence type="ECO:0000256" key="2">
    <source>
        <dbReference type="ARBA" id="ARBA00009773"/>
    </source>
</evidence>
<keyword evidence="5 9" id="KW-0812">Transmembrane</keyword>
<comment type="similarity">
    <text evidence="2">Belongs to the autoinducer-2 exporter (AI-2E) (TC 2.A.86) family.</text>
</comment>
<evidence type="ECO:0000256" key="7">
    <source>
        <dbReference type="ARBA" id="ARBA00023136"/>
    </source>
</evidence>
<dbReference type="EMBL" id="RZUH01000002">
    <property type="protein sequence ID" value="KAA8828984.1"/>
    <property type="molecule type" value="Genomic_DNA"/>
</dbReference>
<comment type="caution">
    <text evidence="10">The sequence shown here is derived from an EMBL/GenBank/DDBJ whole genome shotgun (WGS) entry which is preliminary data.</text>
</comment>
<evidence type="ECO:0000313" key="11">
    <source>
        <dbReference type="Proteomes" id="UP000410049"/>
    </source>
</evidence>
<accession>A0A5M9ZN07</accession>
<feature type="transmembrane region" description="Helical" evidence="9">
    <location>
        <begin position="298"/>
        <end position="317"/>
    </location>
</feature>
<keyword evidence="4" id="KW-1003">Cell membrane</keyword>
<feature type="transmembrane region" description="Helical" evidence="9">
    <location>
        <begin position="353"/>
        <end position="378"/>
    </location>
</feature>
<evidence type="ECO:0000256" key="6">
    <source>
        <dbReference type="ARBA" id="ARBA00022989"/>
    </source>
</evidence>
<protein>
    <submittedName>
        <fullName evidence="10">AI-2E family transporter</fullName>
    </submittedName>
</protein>
<evidence type="ECO:0000256" key="1">
    <source>
        <dbReference type="ARBA" id="ARBA00004651"/>
    </source>
</evidence>
<evidence type="ECO:0000256" key="9">
    <source>
        <dbReference type="SAM" id="Phobius"/>
    </source>
</evidence>
<dbReference type="InterPro" id="IPR002549">
    <property type="entry name" value="AI-2E-like"/>
</dbReference>
<dbReference type="RefSeq" id="WP_150378768.1">
    <property type="nucleotide sequence ID" value="NZ_RZUH01000002.1"/>
</dbReference>
<evidence type="ECO:0000256" key="3">
    <source>
        <dbReference type="ARBA" id="ARBA00022448"/>
    </source>
</evidence>
<organism evidence="10 11">
    <name type="scientific">Bifidobacterium myosotis</name>
    <dbReference type="NCBI Taxonomy" id="1630166"/>
    <lineage>
        <taxon>Bacteria</taxon>
        <taxon>Bacillati</taxon>
        <taxon>Actinomycetota</taxon>
        <taxon>Actinomycetes</taxon>
        <taxon>Bifidobacteriales</taxon>
        <taxon>Bifidobacteriaceae</taxon>
        <taxon>Bifidobacterium</taxon>
    </lineage>
</organism>
<feature type="transmembrane region" description="Helical" evidence="9">
    <location>
        <begin position="201"/>
        <end position="222"/>
    </location>
</feature>
<sequence>MSERARNLNDTLNDTVKPDTNGTTNTGQTGHSAPDGDENRIDFGTLFPAKGDPRRPPEWFSRALLYVAIAIVVFMFCWRSWGDISYLVLDIIISLFLALAVEPLVVTMVAHGWKRGAASAISLVGLAVIIVTLFTLFGNMFVQQMIAMVRGLPAMYEQIRDWVDQYATFKLPEINSLGSEILNNIQTSWVTDFAGTAMSTVGGLFAFLLNLMTVVMTTYYISAAGPKLRRSFCQWLAPATQRRFLLVWTVVQGQISSFLFSRSILALINAACTAIFLEVLQIPYWMPLALFCGVVSQFIPTVGTYIGGALPVLFAFVNRGWPYAVAVLVFIIVYQQIENLILSPKISQRTMDINAAVAFLAVLAFGSLFGALGAFLALPVTASIQAIFRVYTKRYDLVDSPLMNDPTGKKSKIIVASEAFGEHVLQPIGEHMPRAAKGTSSRVPMNEELRLLQEQIYAIPEHETDESGTDDSATVAIPKNVLSANARKGLGLRGTGEAEAAGDGDVPDTEGIPQPMHLHGGSSGRNDDAANAVDAPGADDSDDSSDSSDSNEPNDSSDSGDRGSSDGRGTAALGNPRAGWR</sequence>
<dbReference type="Proteomes" id="UP000410049">
    <property type="component" value="Unassembled WGS sequence"/>
</dbReference>
<keyword evidence="7 9" id="KW-0472">Membrane</keyword>
<feature type="compositionally biased region" description="Acidic residues" evidence="8">
    <location>
        <begin position="537"/>
        <end position="546"/>
    </location>
</feature>
<dbReference type="PANTHER" id="PTHR21716:SF53">
    <property type="entry name" value="PERMEASE PERM-RELATED"/>
    <property type="match status" value="1"/>
</dbReference>
<feature type="compositionally biased region" description="Low complexity" evidence="8">
    <location>
        <begin position="20"/>
        <end position="30"/>
    </location>
</feature>
<keyword evidence="3" id="KW-0813">Transport</keyword>
<feature type="region of interest" description="Disordered" evidence="8">
    <location>
        <begin position="1"/>
        <end position="40"/>
    </location>
</feature>
<reference evidence="10 11" key="1">
    <citation type="journal article" date="2019" name="Syst. Appl. Microbiol.">
        <title>Characterization of Bifidobacterium species in feaces of the Egyptian fruit bat: Description of B. vespertilionis sp. nov. and B. rousetti sp. nov.</title>
        <authorList>
            <person name="Modesto M."/>
            <person name="Satti M."/>
            <person name="Watanabe K."/>
            <person name="Puglisi E."/>
            <person name="Morelli L."/>
            <person name="Huang C.-H."/>
            <person name="Liou J.-S."/>
            <person name="Miyashita M."/>
            <person name="Tamura T."/>
            <person name="Saito S."/>
            <person name="Mori K."/>
            <person name="Huang L."/>
            <person name="Sciavilla P."/>
            <person name="Sandri C."/>
            <person name="Spiezio C."/>
            <person name="Vitali F."/>
            <person name="Cavalieri D."/>
            <person name="Perpetuini G."/>
            <person name="Tofalo R."/>
            <person name="Bonetti A."/>
            <person name="Arita M."/>
            <person name="Mattarelli P."/>
        </authorList>
    </citation>
    <scope>NUCLEOTIDE SEQUENCE [LARGE SCALE GENOMIC DNA]</scope>
    <source>
        <strain evidence="10 11">RST17</strain>
    </source>
</reference>
<evidence type="ECO:0000313" key="10">
    <source>
        <dbReference type="EMBL" id="KAA8828984.1"/>
    </source>
</evidence>
<feature type="transmembrane region" description="Helical" evidence="9">
    <location>
        <begin position="87"/>
        <end position="109"/>
    </location>
</feature>
<feature type="compositionally biased region" description="Low complexity" evidence="8">
    <location>
        <begin position="547"/>
        <end position="557"/>
    </location>
</feature>
<dbReference type="GO" id="GO:0005886">
    <property type="term" value="C:plasma membrane"/>
    <property type="evidence" value="ECO:0007669"/>
    <property type="project" value="UniProtKB-SubCell"/>
</dbReference>
<keyword evidence="6 9" id="KW-1133">Transmembrane helix</keyword>
<feature type="transmembrane region" description="Helical" evidence="9">
    <location>
        <begin position="266"/>
        <end position="286"/>
    </location>
</feature>
<evidence type="ECO:0000256" key="4">
    <source>
        <dbReference type="ARBA" id="ARBA00022475"/>
    </source>
</evidence>
<evidence type="ECO:0000256" key="8">
    <source>
        <dbReference type="SAM" id="MobiDB-lite"/>
    </source>
</evidence>
<dbReference type="Pfam" id="PF01594">
    <property type="entry name" value="AI-2E_transport"/>
    <property type="match status" value="1"/>
</dbReference>
<dbReference type="GO" id="GO:0055085">
    <property type="term" value="P:transmembrane transport"/>
    <property type="evidence" value="ECO:0007669"/>
    <property type="project" value="TreeGrafter"/>
</dbReference>
<dbReference type="AlphaFoldDB" id="A0A5M9ZN07"/>
<feature type="transmembrane region" description="Helical" evidence="9">
    <location>
        <begin position="243"/>
        <end position="260"/>
    </location>
</feature>
<feature type="transmembrane region" description="Helical" evidence="9">
    <location>
        <begin position="121"/>
        <end position="142"/>
    </location>
</feature>
<feature type="transmembrane region" description="Helical" evidence="9">
    <location>
        <begin position="63"/>
        <end position="81"/>
    </location>
</feature>